<keyword evidence="10 16" id="KW-0418">Kinase</keyword>
<evidence type="ECO:0000256" key="14">
    <source>
        <dbReference type="ARBA" id="ARBA00038036"/>
    </source>
</evidence>
<evidence type="ECO:0000256" key="9">
    <source>
        <dbReference type="ARBA" id="ARBA00022741"/>
    </source>
</evidence>
<feature type="binding site" evidence="16">
    <location>
        <position position="184"/>
    </location>
    <ligand>
        <name>substrate</name>
    </ligand>
</feature>
<comment type="pathway">
    <text evidence="4 16">Cofactor biosynthesis; coenzyme A biosynthesis; CoA from (R)-pantothenate: step 1/5.</text>
</comment>
<evidence type="ECO:0000256" key="16">
    <source>
        <dbReference type="HAMAP-Rule" id="MF_01274"/>
    </source>
</evidence>
<dbReference type="EC" id="2.7.1.33" evidence="6 16"/>
<comment type="cofactor">
    <cofactor evidence="16">
        <name>NH4(+)</name>
        <dbReference type="ChEBI" id="CHEBI:28938"/>
    </cofactor>
    <cofactor evidence="16">
        <name>K(+)</name>
        <dbReference type="ChEBI" id="CHEBI:29103"/>
    </cofactor>
    <text evidence="16">A monovalent cation. Ammonium or potassium.</text>
</comment>
<dbReference type="InterPro" id="IPR004619">
    <property type="entry name" value="Type_III_PanK"/>
</dbReference>
<dbReference type="PANTHER" id="PTHR34265:SF1">
    <property type="entry name" value="TYPE III PANTOTHENATE KINASE"/>
    <property type="match status" value="1"/>
</dbReference>
<evidence type="ECO:0000256" key="12">
    <source>
        <dbReference type="ARBA" id="ARBA00022958"/>
    </source>
</evidence>
<keyword evidence="13 16" id="KW-0173">Coenzyme A biosynthesis</keyword>
<reference evidence="17" key="1">
    <citation type="submission" date="2020-10" db="EMBL/GenBank/DDBJ databases">
        <authorList>
            <person name="Gilroy R."/>
        </authorList>
    </citation>
    <scope>NUCLEOTIDE SEQUENCE</scope>
    <source>
        <strain evidence="17">CHK188-20938</strain>
    </source>
</reference>
<comment type="subunit">
    <text evidence="5 16">Homodimer.</text>
</comment>
<feature type="active site" description="Proton acceptor" evidence="16">
    <location>
        <position position="109"/>
    </location>
</feature>
<dbReference type="Proteomes" id="UP000824169">
    <property type="component" value="Unassembled WGS sequence"/>
</dbReference>
<feature type="binding site" evidence="16">
    <location>
        <position position="132"/>
    </location>
    <ligand>
        <name>ATP</name>
        <dbReference type="ChEBI" id="CHEBI:30616"/>
    </ligand>
</feature>
<proteinExistence type="inferred from homology"/>
<comment type="cofactor">
    <cofactor evidence="2">
        <name>K(+)</name>
        <dbReference type="ChEBI" id="CHEBI:29103"/>
    </cofactor>
</comment>
<evidence type="ECO:0000256" key="6">
    <source>
        <dbReference type="ARBA" id="ARBA00012102"/>
    </source>
</evidence>
<evidence type="ECO:0000256" key="13">
    <source>
        <dbReference type="ARBA" id="ARBA00022993"/>
    </source>
</evidence>
<evidence type="ECO:0000256" key="3">
    <source>
        <dbReference type="ARBA" id="ARBA00004496"/>
    </source>
</evidence>
<evidence type="ECO:0000256" key="10">
    <source>
        <dbReference type="ARBA" id="ARBA00022777"/>
    </source>
</evidence>
<evidence type="ECO:0000313" key="18">
    <source>
        <dbReference type="Proteomes" id="UP000824169"/>
    </source>
</evidence>
<dbReference type="Pfam" id="PF03309">
    <property type="entry name" value="Pan_kinase"/>
    <property type="match status" value="1"/>
</dbReference>
<dbReference type="HAMAP" id="MF_01274">
    <property type="entry name" value="Pantothen_kinase_3"/>
    <property type="match status" value="1"/>
</dbReference>
<name>A0A9D1T9A9_9FIRM</name>
<evidence type="ECO:0000256" key="2">
    <source>
        <dbReference type="ARBA" id="ARBA00001958"/>
    </source>
</evidence>
<evidence type="ECO:0000256" key="5">
    <source>
        <dbReference type="ARBA" id="ARBA00011738"/>
    </source>
</evidence>
<protein>
    <recommendedName>
        <fullName evidence="15 16">Type III pantothenate kinase</fullName>
        <ecNumber evidence="6 16">2.7.1.33</ecNumber>
    </recommendedName>
    <alternativeName>
        <fullName evidence="16">PanK-III</fullName>
    </alternativeName>
    <alternativeName>
        <fullName evidence="16">Pantothenic acid kinase</fullName>
    </alternativeName>
</protein>
<evidence type="ECO:0000256" key="11">
    <source>
        <dbReference type="ARBA" id="ARBA00022840"/>
    </source>
</evidence>
<comment type="function">
    <text evidence="16">Catalyzes the phosphorylation of pantothenate (Pan), the first step in CoA biosynthesis.</text>
</comment>
<reference evidence="17" key="2">
    <citation type="journal article" date="2021" name="PeerJ">
        <title>Extensive microbial diversity within the chicken gut microbiome revealed by metagenomics and culture.</title>
        <authorList>
            <person name="Gilroy R."/>
            <person name="Ravi A."/>
            <person name="Getino M."/>
            <person name="Pursley I."/>
            <person name="Horton D.L."/>
            <person name="Alikhan N.F."/>
            <person name="Baker D."/>
            <person name="Gharbi K."/>
            <person name="Hall N."/>
            <person name="Watson M."/>
            <person name="Adriaenssens E.M."/>
            <person name="Foster-Nyarko E."/>
            <person name="Jarju S."/>
            <person name="Secka A."/>
            <person name="Antonio M."/>
            <person name="Oren A."/>
            <person name="Chaudhuri R.R."/>
            <person name="La Ragione R."/>
            <person name="Hildebrand F."/>
            <person name="Pallen M.J."/>
        </authorList>
    </citation>
    <scope>NUCLEOTIDE SEQUENCE</scope>
    <source>
        <strain evidence="17">CHK188-20938</strain>
    </source>
</reference>
<comment type="similarity">
    <text evidence="14 16">Belongs to the type III pantothenate kinase family.</text>
</comment>
<dbReference type="EMBL" id="DVOO01000003">
    <property type="protein sequence ID" value="HIV24341.1"/>
    <property type="molecule type" value="Genomic_DNA"/>
</dbReference>
<evidence type="ECO:0000313" key="17">
    <source>
        <dbReference type="EMBL" id="HIV24341.1"/>
    </source>
</evidence>
<dbReference type="Gene3D" id="3.30.420.40">
    <property type="match status" value="2"/>
</dbReference>
<dbReference type="GO" id="GO:0046872">
    <property type="term" value="F:metal ion binding"/>
    <property type="evidence" value="ECO:0007669"/>
    <property type="project" value="UniProtKB-KW"/>
</dbReference>
<dbReference type="NCBIfam" id="TIGR00671">
    <property type="entry name" value="baf"/>
    <property type="match status" value="1"/>
</dbReference>
<comment type="catalytic activity">
    <reaction evidence="1 16">
        <text>(R)-pantothenate + ATP = (R)-4'-phosphopantothenate + ADP + H(+)</text>
        <dbReference type="Rhea" id="RHEA:16373"/>
        <dbReference type="ChEBI" id="CHEBI:10986"/>
        <dbReference type="ChEBI" id="CHEBI:15378"/>
        <dbReference type="ChEBI" id="CHEBI:29032"/>
        <dbReference type="ChEBI" id="CHEBI:30616"/>
        <dbReference type="ChEBI" id="CHEBI:456216"/>
        <dbReference type="EC" id="2.7.1.33"/>
    </reaction>
</comment>
<comment type="caution">
    <text evidence="17">The sequence shown here is derived from an EMBL/GenBank/DDBJ whole genome shotgun (WGS) entry which is preliminary data.</text>
</comment>
<comment type="caution">
    <text evidence="16">Lacks conserved residue(s) required for the propagation of feature annotation.</text>
</comment>
<dbReference type="PANTHER" id="PTHR34265">
    <property type="entry name" value="TYPE III PANTOTHENATE KINASE"/>
    <property type="match status" value="1"/>
</dbReference>
<dbReference type="GO" id="GO:0005737">
    <property type="term" value="C:cytoplasm"/>
    <property type="evidence" value="ECO:0007669"/>
    <property type="project" value="UniProtKB-SubCell"/>
</dbReference>
<keyword evidence="12 16" id="KW-0630">Potassium</keyword>
<dbReference type="GO" id="GO:0015937">
    <property type="term" value="P:coenzyme A biosynthetic process"/>
    <property type="evidence" value="ECO:0007669"/>
    <property type="project" value="UniProtKB-UniRule"/>
</dbReference>
<feature type="binding site" evidence="16">
    <location>
        <begin position="107"/>
        <end position="110"/>
    </location>
    <ligand>
        <name>substrate</name>
    </ligand>
</feature>
<sequence>MILAIDIGNTNIVIGCTDGDTCVFEERLSTDLRKTELEYAVDFRNALAMYGISRKEIEGGILASVVPQVTRTVKRATEKIIKKDVLVVGAGIKTGLDIQVDNPTQLGSDLVVAAVAAVADYPAPLLIFDFGTATTVSIVDEKKRFQGRMIYPGLQVALDSLTARAAQLGAVNLEAPENIFGKNTAEAMQSGIIYSNAAAVDGIIDRLEEALGQKTTVLATGGLAEKVIPYCRRRIIRDDGLLLRGMALIYRKNNGI</sequence>
<evidence type="ECO:0000256" key="1">
    <source>
        <dbReference type="ARBA" id="ARBA00001206"/>
    </source>
</evidence>
<dbReference type="CDD" id="cd24015">
    <property type="entry name" value="ASKHA_NBD_PanK-III"/>
    <property type="match status" value="1"/>
</dbReference>
<dbReference type="GO" id="GO:0005524">
    <property type="term" value="F:ATP binding"/>
    <property type="evidence" value="ECO:0007669"/>
    <property type="project" value="UniProtKB-UniRule"/>
</dbReference>
<accession>A0A9D1T9A9</accession>
<feature type="binding site" evidence="16">
    <location>
        <begin position="6"/>
        <end position="13"/>
    </location>
    <ligand>
        <name>ATP</name>
        <dbReference type="ChEBI" id="CHEBI:30616"/>
    </ligand>
</feature>
<keyword evidence="8 16" id="KW-0808">Transferase</keyword>
<dbReference type="SUPFAM" id="SSF53067">
    <property type="entry name" value="Actin-like ATPase domain"/>
    <property type="match status" value="2"/>
</dbReference>
<organism evidence="17 18">
    <name type="scientific">Candidatus Scatomonas pullistercoris</name>
    <dbReference type="NCBI Taxonomy" id="2840920"/>
    <lineage>
        <taxon>Bacteria</taxon>
        <taxon>Bacillati</taxon>
        <taxon>Bacillota</taxon>
        <taxon>Clostridia</taxon>
        <taxon>Lachnospirales</taxon>
        <taxon>Lachnospiraceae</taxon>
        <taxon>Lachnospiraceae incertae sedis</taxon>
        <taxon>Candidatus Scatomonas</taxon>
    </lineage>
</organism>
<dbReference type="GO" id="GO:0004594">
    <property type="term" value="F:pantothenate kinase activity"/>
    <property type="evidence" value="ECO:0007669"/>
    <property type="project" value="UniProtKB-UniRule"/>
</dbReference>
<keyword evidence="9 16" id="KW-0547">Nucleotide-binding</keyword>
<dbReference type="InterPro" id="IPR043129">
    <property type="entry name" value="ATPase_NBD"/>
</dbReference>
<evidence type="ECO:0000256" key="4">
    <source>
        <dbReference type="ARBA" id="ARBA00005225"/>
    </source>
</evidence>
<evidence type="ECO:0000256" key="8">
    <source>
        <dbReference type="ARBA" id="ARBA00022679"/>
    </source>
</evidence>
<keyword evidence="16" id="KW-0479">Metal-binding</keyword>
<dbReference type="AlphaFoldDB" id="A0A9D1T9A9"/>
<gene>
    <name evidence="16" type="primary">coaX</name>
    <name evidence="17" type="ORF">IAB71_00905</name>
</gene>
<evidence type="ECO:0000256" key="15">
    <source>
        <dbReference type="ARBA" id="ARBA00040883"/>
    </source>
</evidence>
<feature type="binding site" evidence="16">
    <location>
        <position position="129"/>
    </location>
    <ligand>
        <name>K(+)</name>
        <dbReference type="ChEBI" id="CHEBI:29103"/>
    </ligand>
</feature>
<keyword evidence="7 16" id="KW-0963">Cytoplasm</keyword>
<keyword evidence="11 16" id="KW-0067">ATP-binding</keyword>
<evidence type="ECO:0000256" key="7">
    <source>
        <dbReference type="ARBA" id="ARBA00022490"/>
    </source>
</evidence>
<comment type="subcellular location">
    <subcellularLocation>
        <location evidence="3 16">Cytoplasm</location>
    </subcellularLocation>
</comment>